<evidence type="ECO:0000256" key="1">
    <source>
        <dbReference type="SAM" id="SignalP"/>
    </source>
</evidence>
<dbReference type="AlphaFoldDB" id="A0A5C7B6C6"/>
<keyword evidence="1" id="KW-0732">Signal</keyword>
<accession>A0A5C7B6C6</accession>
<gene>
    <name evidence="2" type="ORF">ESV85_00780</name>
</gene>
<sequence>MKKLIIILLFGLSPIITFAQHEHHQTEKDTTVKSKSPRTSAMAMIGDNHIHIDYGSPSVRGRNIWNGLVAYGQVWATGAHKATWIEFSEDVTINNQLIAKGKYGFFTIPNEGEWILILSKDWDMHLADDYNSENDLIRIKVKPKKNDDLIESLQYQVVKTDENQGKIEISWEFVSVSFDFKNAEK</sequence>
<comment type="caution">
    <text evidence="2">The sequence shown here is derived from an EMBL/GenBank/DDBJ whole genome shotgun (WGS) entry which is preliminary data.</text>
</comment>
<dbReference type="Proteomes" id="UP000321935">
    <property type="component" value="Unassembled WGS sequence"/>
</dbReference>
<evidence type="ECO:0000313" key="2">
    <source>
        <dbReference type="EMBL" id="TXE14125.1"/>
    </source>
</evidence>
<dbReference type="InterPro" id="IPR021314">
    <property type="entry name" value="DUF2911"/>
</dbReference>
<feature type="signal peptide" evidence="1">
    <location>
        <begin position="1"/>
        <end position="19"/>
    </location>
</feature>
<dbReference type="OrthoDB" id="978542at2"/>
<name>A0A5C7B6C6_9BACT</name>
<reference evidence="2 3" key="1">
    <citation type="submission" date="2019-08" db="EMBL/GenBank/DDBJ databases">
        <title>Genomes sequence of Algoriphagus aquimarinus ACAM450.</title>
        <authorList>
            <person name="Bowman J.P."/>
        </authorList>
    </citation>
    <scope>NUCLEOTIDE SEQUENCE [LARGE SCALE GENOMIC DNA]</scope>
    <source>
        <strain evidence="2 3">ACAM 450</strain>
    </source>
</reference>
<dbReference type="Pfam" id="PF11138">
    <property type="entry name" value="DUF2911"/>
    <property type="match status" value="1"/>
</dbReference>
<evidence type="ECO:0000313" key="3">
    <source>
        <dbReference type="Proteomes" id="UP000321935"/>
    </source>
</evidence>
<protein>
    <submittedName>
        <fullName evidence="2">DUF2911 domain-containing protein</fullName>
    </submittedName>
</protein>
<proteinExistence type="predicted"/>
<dbReference type="RefSeq" id="WP_146914374.1">
    <property type="nucleotide sequence ID" value="NZ_VORW01000001.1"/>
</dbReference>
<dbReference type="EMBL" id="VORW01000001">
    <property type="protein sequence ID" value="TXE14125.1"/>
    <property type="molecule type" value="Genomic_DNA"/>
</dbReference>
<feature type="chain" id="PRO_5022986625" evidence="1">
    <location>
        <begin position="20"/>
        <end position="185"/>
    </location>
</feature>
<organism evidence="2 3">
    <name type="scientific">Algoriphagus aquimarinus</name>
    <dbReference type="NCBI Taxonomy" id="237018"/>
    <lineage>
        <taxon>Bacteria</taxon>
        <taxon>Pseudomonadati</taxon>
        <taxon>Bacteroidota</taxon>
        <taxon>Cytophagia</taxon>
        <taxon>Cytophagales</taxon>
        <taxon>Cyclobacteriaceae</taxon>
        <taxon>Algoriphagus</taxon>
    </lineage>
</organism>